<reference evidence="2" key="1">
    <citation type="journal article" date="2018" name="Genome Biol.">
        <title>SKESA: strategic k-mer extension for scrupulous assemblies.</title>
        <authorList>
            <person name="Souvorov A."/>
            <person name="Agarwala R."/>
            <person name="Lipman D.J."/>
        </authorList>
    </citation>
    <scope>NUCLEOTIDE SEQUENCE</scope>
    <source>
        <strain evidence="2">CL18-200174</strain>
    </source>
</reference>
<feature type="coiled-coil region" evidence="1">
    <location>
        <begin position="92"/>
        <end position="119"/>
    </location>
</feature>
<sequence length="193" mass="22549">MALDAFNAAKRDLQIYAERSKKEPDNLTDIDEVRQYFEKASEAQHGFFRNVHSFIVCHANISKLLHWKGNGYKGQNKFPGSNEEKDKIKEHLQFLRQGLDSFEDNHRELRDHLEHFDEKLINSAYISDICSLSFKHSTSQNERAIGKSKKDYLREIVYDQMIYSVRGIDYNLAIMVKDVMKLKNGLETASRVF</sequence>
<evidence type="ECO:0000313" key="2">
    <source>
        <dbReference type="EMBL" id="HAU2396085.1"/>
    </source>
</evidence>
<protein>
    <submittedName>
        <fullName evidence="2">Uncharacterized protein</fullName>
    </submittedName>
</protein>
<reference evidence="2" key="2">
    <citation type="submission" date="2019-09" db="EMBL/GenBank/DDBJ databases">
        <authorList>
            <consortium name="NCBI Pathogen Detection Project"/>
        </authorList>
    </citation>
    <scope>NUCLEOTIDE SEQUENCE</scope>
    <source>
        <strain evidence="2">CL18-200174</strain>
    </source>
</reference>
<dbReference type="EMBL" id="DACWOD010000004">
    <property type="protein sequence ID" value="HAU2396085.1"/>
    <property type="molecule type" value="Genomic_DNA"/>
</dbReference>
<evidence type="ECO:0000313" key="3">
    <source>
        <dbReference type="Proteomes" id="UP000863577"/>
    </source>
</evidence>
<keyword evidence="1" id="KW-0175">Coiled coil</keyword>
<comment type="caution">
    <text evidence="2">The sequence shown here is derived from an EMBL/GenBank/DDBJ whole genome shotgun (WGS) entry which is preliminary data.</text>
</comment>
<gene>
    <name evidence="2" type="ORF">JBK99_07030</name>
</gene>
<organism evidence="2 3">
    <name type="scientific">Legionella pneumophila</name>
    <dbReference type="NCBI Taxonomy" id="446"/>
    <lineage>
        <taxon>Bacteria</taxon>
        <taxon>Pseudomonadati</taxon>
        <taxon>Pseudomonadota</taxon>
        <taxon>Gammaproteobacteria</taxon>
        <taxon>Legionellales</taxon>
        <taxon>Legionellaceae</taxon>
        <taxon>Legionella</taxon>
    </lineage>
</organism>
<dbReference type="AlphaFoldDB" id="A0AAN5TA13"/>
<evidence type="ECO:0000256" key="1">
    <source>
        <dbReference type="SAM" id="Coils"/>
    </source>
</evidence>
<proteinExistence type="predicted"/>
<accession>A0AAN5TA13</accession>
<name>A0AAN5TA13_LEGPN</name>
<dbReference type="Proteomes" id="UP000863577">
    <property type="component" value="Unassembled WGS sequence"/>
</dbReference>